<gene>
    <name evidence="1" type="ORF">METZ01_LOCUS307626</name>
</gene>
<evidence type="ECO:0000313" key="1">
    <source>
        <dbReference type="EMBL" id="SVC54772.1"/>
    </source>
</evidence>
<name>A0A382N4R8_9ZZZZ</name>
<dbReference type="AlphaFoldDB" id="A0A382N4R8"/>
<protein>
    <submittedName>
        <fullName evidence="1">Uncharacterized protein</fullName>
    </submittedName>
</protein>
<accession>A0A382N4R8</accession>
<proteinExistence type="predicted"/>
<dbReference type="EMBL" id="UINC01097231">
    <property type="protein sequence ID" value="SVC54772.1"/>
    <property type="molecule type" value="Genomic_DNA"/>
</dbReference>
<organism evidence="1">
    <name type="scientific">marine metagenome</name>
    <dbReference type="NCBI Taxonomy" id="408172"/>
    <lineage>
        <taxon>unclassified sequences</taxon>
        <taxon>metagenomes</taxon>
        <taxon>ecological metagenomes</taxon>
    </lineage>
</organism>
<reference evidence="1" key="1">
    <citation type="submission" date="2018-05" db="EMBL/GenBank/DDBJ databases">
        <authorList>
            <person name="Lanie J.A."/>
            <person name="Ng W.-L."/>
            <person name="Kazmierczak K.M."/>
            <person name="Andrzejewski T.M."/>
            <person name="Davidsen T.M."/>
            <person name="Wayne K.J."/>
            <person name="Tettelin H."/>
            <person name="Glass J.I."/>
            <person name="Rusch D."/>
            <person name="Podicherti R."/>
            <person name="Tsui H.-C.T."/>
            <person name="Winkler M.E."/>
        </authorList>
    </citation>
    <scope>NUCLEOTIDE SEQUENCE</scope>
</reference>
<sequence>MVSAVEKYNQDYDEVVKVLDKKFSDLKVGDKMLISSPRSIAAHIHNIPFGSEKTLKDMRIDLAEQSGADNTCPLTTGIFLRIAVEAHMEDPKAVEEVPYWRVIDEKHALITKLNIPPEFVIEKRRSEGLV</sequence>